<feature type="coiled-coil region" evidence="3">
    <location>
        <begin position="122"/>
        <end position="149"/>
    </location>
</feature>
<keyword evidence="2" id="KW-0732">Signal</keyword>
<evidence type="ECO:0000313" key="6">
    <source>
        <dbReference type="Proteomes" id="UP000031561"/>
    </source>
</evidence>
<dbReference type="InterPro" id="IPR038673">
    <property type="entry name" value="OprB_sf"/>
</dbReference>
<reference evidence="5 6" key="1">
    <citation type="journal article" date="2015" name="Genome Announc.">
        <title>Draft Genome Sequence of Filamentous Marine Cyanobacterium Lyngbya confervoides Strain BDU141951.</title>
        <authorList>
            <person name="Chandrababunaidu M.M."/>
            <person name="Sen D."/>
            <person name="Tripathy S."/>
        </authorList>
    </citation>
    <scope>NUCLEOTIDE SEQUENCE [LARGE SCALE GENOMIC DNA]</scope>
    <source>
        <strain evidence="5 6">BDU141951</strain>
    </source>
</reference>
<dbReference type="Proteomes" id="UP000031561">
    <property type="component" value="Unassembled WGS sequence"/>
</dbReference>
<dbReference type="Gene3D" id="2.40.160.180">
    <property type="entry name" value="Carbohydrate-selective porin OprB"/>
    <property type="match status" value="1"/>
</dbReference>
<comment type="caution">
    <text evidence="5">The sequence shown here is derived from an EMBL/GenBank/DDBJ whole genome shotgun (WGS) entry which is preliminary data.</text>
</comment>
<keyword evidence="3" id="KW-0175">Coiled coil</keyword>
<evidence type="ECO:0000313" key="5">
    <source>
        <dbReference type="EMBL" id="MCM1982076.1"/>
    </source>
</evidence>
<gene>
    <name evidence="5" type="ORF">QQ91_0004415</name>
</gene>
<dbReference type="InterPro" id="IPR007049">
    <property type="entry name" value="Carb-sel_porin_OprB"/>
</dbReference>
<dbReference type="PANTHER" id="PTHR43308:SF1">
    <property type="entry name" value="OUTER MEMBRANE PROTEIN ALPHA"/>
    <property type="match status" value="1"/>
</dbReference>
<dbReference type="AlphaFoldDB" id="A0ABD4T0Y9"/>
<sequence length="515" mass="54523">MRKVLLWAGVPLFALGVAPGALAQVSAPTAVDRLIKDEQDSSLGVVTSVSQLSDVQPTDWAFQAVQSLVERYGCVAGYPDGTFRGNRAATRYELAALVNACLDNISDQFATQEDLAALRALQEEFAAELATLRGRVDGLEARTATLEAQQFSTTTKLEGSVILTAQFGDQINNAAPSPSRVSVLSEVGLTFNTSFTGEDLLQVALLTGNGGNDFFGDFFDTFGVNPAPLPAGLDGIVNLGAIEYRDTGTAVELDRLAYEFSPVKDLSLTVGAVVYPSDFIDGNSYANDPGVDFNSGFFINNALVINDAIDDPGGAGFGFNWNVNGGPVSLRGGYVASQADRAVDVGGQNGLFNDPHQAVFEVEYANAFAGGRNNFALRLQYAHIDSLAPAVEQNVLGVNAEATFGKFGIFGRYGISLDPQLANVDLFPANNNIQTWMAGIGIADLLVPGSMLSVAAGQPFIAPGAQPDQTNFEGFYRIPVNDNVTISPGVMVIVDPQNVNTNTLIQGVLRTTFSF</sequence>
<evidence type="ECO:0000256" key="3">
    <source>
        <dbReference type="SAM" id="Coils"/>
    </source>
</evidence>
<feature type="signal peptide" evidence="2">
    <location>
        <begin position="1"/>
        <end position="23"/>
    </location>
</feature>
<dbReference type="PROSITE" id="PS51272">
    <property type="entry name" value="SLH"/>
    <property type="match status" value="1"/>
</dbReference>
<evidence type="ECO:0000256" key="2">
    <source>
        <dbReference type="RuleBase" id="RU363072"/>
    </source>
</evidence>
<dbReference type="RefSeq" id="WP_166280515.1">
    <property type="nucleotide sequence ID" value="NZ_JTHE03000028.1"/>
</dbReference>
<evidence type="ECO:0000256" key="1">
    <source>
        <dbReference type="ARBA" id="ARBA00008769"/>
    </source>
</evidence>
<dbReference type="InterPro" id="IPR051465">
    <property type="entry name" value="Cell_Envelope_Struct_Comp"/>
</dbReference>
<protein>
    <submittedName>
        <fullName evidence="5">Iron uptake porin</fullName>
    </submittedName>
</protein>
<dbReference type="EMBL" id="JTHE03000028">
    <property type="protein sequence ID" value="MCM1982076.1"/>
    <property type="molecule type" value="Genomic_DNA"/>
</dbReference>
<feature type="chain" id="PRO_5044526144" evidence="2">
    <location>
        <begin position="24"/>
        <end position="515"/>
    </location>
</feature>
<name>A0ABD4T0Y9_9CYAN</name>
<dbReference type="Pfam" id="PF04966">
    <property type="entry name" value="OprB"/>
    <property type="match status" value="1"/>
</dbReference>
<dbReference type="PANTHER" id="PTHR43308">
    <property type="entry name" value="OUTER MEMBRANE PROTEIN ALPHA-RELATED"/>
    <property type="match status" value="1"/>
</dbReference>
<dbReference type="NCBIfam" id="NF033921">
    <property type="entry name" value="por_somb"/>
    <property type="match status" value="1"/>
</dbReference>
<comment type="similarity">
    <text evidence="1 2">Belongs to the OprB family.</text>
</comment>
<organism evidence="5 6">
    <name type="scientific">Lyngbya confervoides BDU141951</name>
    <dbReference type="NCBI Taxonomy" id="1574623"/>
    <lineage>
        <taxon>Bacteria</taxon>
        <taxon>Bacillati</taxon>
        <taxon>Cyanobacteriota</taxon>
        <taxon>Cyanophyceae</taxon>
        <taxon>Oscillatoriophycideae</taxon>
        <taxon>Oscillatoriales</taxon>
        <taxon>Microcoleaceae</taxon>
        <taxon>Lyngbya</taxon>
    </lineage>
</organism>
<dbReference type="InterPro" id="IPR001119">
    <property type="entry name" value="SLH_dom"/>
</dbReference>
<evidence type="ECO:0000259" key="4">
    <source>
        <dbReference type="PROSITE" id="PS51272"/>
    </source>
</evidence>
<accession>A0ABD4T0Y9</accession>
<dbReference type="Pfam" id="PF00395">
    <property type="entry name" value="SLH"/>
    <property type="match status" value="1"/>
</dbReference>
<feature type="domain" description="SLH" evidence="4">
    <location>
        <begin position="48"/>
        <end position="112"/>
    </location>
</feature>
<dbReference type="InterPro" id="IPR047684">
    <property type="entry name" value="Por_som-like"/>
</dbReference>
<proteinExistence type="inferred from homology"/>
<keyword evidence="6" id="KW-1185">Reference proteome</keyword>